<comment type="caution">
    <text evidence="1">The sequence shown here is derived from an EMBL/GenBank/DDBJ whole genome shotgun (WGS) entry which is preliminary data.</text>
</comment>
<evidence type="ECO:0008006" key="3">
    <source>
        <dbReference type="Google" id="ProtNLM"/>
    </source>
</evidence>
<dbReference type="RefSeq" id="WP_283399748.1">
    <property type="nucleotide sequence ID" value="NZ_FXUB01000001.1"/>
</dbReference>
<evidence type="ECO:0000313" key="2">
    <source>
        <dbReference type="Proteomes" id="UP001157911"/>
    </source>
</evidence>
<proteinExistence type="predicted"/>
<reference evidence="1 2" key="1">
    <citation type="submission" date="2017-05" db="EMBL/GenBank/DDBJ databases">
        <authorList>
            <person name="Varghese N."/>
            <person name="Submissions S."/>
        </authorList>
    </citation>
    <scope>NUCLEOTIDE SEQUENCE [LARGE SCALE GENOMIC DNA]</scope>
    <source>
        <strain evidence="1 2">DSM 15522</strain>
    </source>
</reference>
<keyword evidence="2" id="KW-1185">Reference proteome</keyword>
<accession>A0ABY1NA87</accession>
<dbReference type="Proteomes" id="UP001157911">
    <property type="component" value="Unassembled WGS sequence"/>
</dbReference>
<name>A0ABY1NA87_9BACT</name>
<gene>
    <name evidence="1" type="ORF">SAMN06265339_0239</name>
</gene>
<sequence>MKGKVTVTLIIVFILASQSSFAYKKDPFLNPINLIIKKKLAEKAYLNKKKLNLKPSKVKLFKPVIPVPLDSLVIEGVIGVGNDNYQLVTTDPNTGRTFIIKPGDPIAPDAKVVKITPNKVYIVKYSKVGKKLVKKTLVLKVNTEG</sequence>
<organism evidence="1 2">
    <name type="scientific">Desulfurobacterium pacificum</name>
    <dbReference type="NCBI Taxonomy" id="240166"/>
    <lineage>
        <taxon>Bacteria</taxon>
        <taxon>Pseudomonadati</taxon>
        <taxon>Aquificota</taxon>
        <taxon>Aquificia</taxon>
        <taxon>Desulfurobacteriales</taxon>
        <taxon>Desulfurobacteriaceae</taxon>
        <taxon>Desulfurobacterium</taxon>
    </lineage>
</organism>
<protein>
    <recommendedName>
        <fullName evidence="3">Pilus formation protein N-terminal domain-containing protein</fullName>
    </recommendedName>
</protein>
<evidence type="ECO:0000313" key="1">
    <source>
        <dbReference type="EMBL" id="SMP04603.1"/>
    </source>
</evidence>
<dbReference type="EMBL" id="FXUB01000001">
    <property type="protein sequence ID" value="SMP04603.1"/>
    <property type="molecule type" value="Genomic_DNA"/>
</dbReference>